<dbReference type="SUPFAM" id="SSF51713">
    <property type="entry name" value="tRNA-guanine transglycosylase"/>
    <property type="match status" value="1"/>
</dbReference>
<feature type="binding site" evidence="4">
    <location>
        <position position="232"/>
    </location>
    <ligand>
        <name>substrate</name>
    </ligand>
</feature>
<keyword evidence="4" id="KW-0671">Queuosine biosynthesis</keyword>
<dbReference type="NCBIfam" id="TIGR00430">
    <property type="entry name" value="Q_tRNA_tgt"/>
    <property type="match status" value="1"/>
</dbReference>
<organism evidence="6 7">
    <name type="scientific">Nitrolancea hollandica Lb</name>
    <dbReference type="NCBI Taxonomy" id="1129897"/>
    <lineage>
        <taxon>Bacteria</taxon>
        <taxon>Pseudomonadati</taxon>
        <taxon>Thermomicrobiota</taxon>
        <taxon>Thermomicrobia</taxon>
        <taxon>Sphaerobacterales</taxon>
        <taxon>Sphaerobacterineae</taxon>
        <taxon>Sphaerobacteraceae</taxon>
        <taxon>Nitrolancea</taxon>
    </lineage>
</organism>
<dbReference type="PANTHER" id="PTHR46499:SF1">
    <property type="entry name" value="QUEUINE TRNA-RIBOSYLTRANSFERASE"/>
    <property type="match status" value="1"/>
</dbReference>
<dbReference type="HAMAP" id="MF_00168">
    <property type="entry name" value="Q_tRNA_Tgt"/>
    <property type="match status" value="1"/>
</dbReference>
<comment type="caution">
    <text evidence="6">The sequence shown here is derived from an EMBL/GenBank/DDBJ whole genome shotgun (WGS) entry which is preliminary data.</text>
</comment>
<feature type="binding site" evidence="4">
    <location>
        <position position="320"/>
    </location>
    <ligand>
        <name>Zn(2+)</name>
        <dbReference type="ChEBI" id="CHEBI:29105"/>
    </ligand>
</feature>
<feature type="binding site" evidence="4">
    <location>
        <position position="322"/>
    </location>
    <ligand>
        <name>Zn(2+)</name>
        <dbReference type="ChEBI" id="CHEBI:29105"/>
    </ligand>
</feature>
<dbReference type="Proteomes" id="UP000004221">
    <property type="component" value="Unassembled WGS sequence"/>
</dbReference>
<keyword evidence="3 4" id="KW-0819">tRNA processing</keyword>
<comment type="similarity">
    <text evidence="4">Belongs to the queuine tRNA-ribosyltransferase family.</text>
</comment>
<keyword evidence="2 4" id="KW-0808">Transferase</keyword>
<evidence type="ECO:0000256" key="2">
    <source>
        <dbReference type="ARBA" id="ARBA00022679"/>
    </source>
</evidence>
<feature type="binding site" evidence="4">
    <location>
        <position position="205"/>
    </location>
    <ligand>
        <name>substrate</name>
    </ligand>
</feature>
<feature type="active site" description="Nucleophile" evidence="4">
    <location>
        <position position="282"/>
    </location>
</feature>
<feature type="binding site" evidence="4">
    <location>
        <begin position="102"/>
        <end position="106"/>
    </location>
    <ligand>
        <name>substrate</name>
    </ligand>
</feature>
<dbReference type="InterPro" id="IPR002616">
    <property type="entry name" value="tRNA_ribo_trans-like"/>
</dbReference>
<dbReference type="RefSeq" id="WP_008478552.1">
    <property type="nucleotide sequence ID" value="NZ_CAGS01000266.1"/>
</dbReference>
<comment type="subunit">
    <text evidence="4">Homodimer. Within each dimer, one monomer is responsible for RNA recognition and catalysis, while the other monomer binds to the replacement base PreQ1.</text>
</comment>
<feature type="binding site" evidence="4">
    <location>
        <position position="325"/>
    </location>
    <ligand>
        <name>Zn(2+)</name>
        <dbReference type="ChEBI" id="CHEBI:29105"/>
    </ligand>
</feature>
<dbReference type="UniPathway" id="UPA00392"/>
<feature type="region of interest" description="RNA binding; important for wobble base 34 recognition" evidence="4">
    <location>
        <begin position="287"/>
        <end position="291"/>
    </location>
</feature>
<gene>
    <name evidence="4 6" type="primary">tgt</name>
    <name evidence="6" type="ORF">NITHO_3380010</name>
</gene>
<dbReference type="GO" id="GO:0008616">
    <property type="term" value="P:tRNA queuosine(34) biosynthetic process"/>
    <property type="evidence" value="ECO:0007669"/>
    <property type="project" value="UniProtKB-UniRule"/>
</dbReference>
<feature type="domain" description="tRNA-guanine(15) transglycosylase-like" evidence="5">
    <location>
        <begin position="23"/>
        <end position="383"/>
    </location>
</feature>
<feature type="binding site" evidence="4">
    <location>
        <position position="351"/>
    </location>
    <ligand>
        <name>Zn(2+)</name>
        <dbReference type="ChEBI" id="CHEBI:29105"/>
    </ligand>
</feature>
<reference evidence="6 7" key="1">
    <citation type="journal article" date="2012" name="ISME J.">
        <title>Nitrification expanded: discovery, physiology and genomics of a nitrite-oxidizing bacterium from the phylum Chloroflexi.</title>
        <authorList>
            <person name="Sorokin D.Y."/>
            <person name="Lucker S."/>
            <person name="Vejmelkova D."/>
            <person name="Kostrikina N.A."/>
            <person name="Kleerebezem R."/>
            <person name="Rijpstra W.I."/>
            <person name="Damste J.S."/>
            <person name="Le Paslier D."/>
            <person name="Muyzer G."/>
            <person name="Wagner M."/>
            <person name="van Loosdrecht M.C."/>
            <person name="Daims H."/>
        </authorList>
    </citation>
    <scope>NUCLEOTIDE SEQUENCE [LARGE SCALE GENOMIC DNA]</scope>
    <source>
        <strain evidence="7">none</strain>
    </source>
</reference>
<comment type="catalytic activity">
    <reaction evidence="4">
        <text>7-aminomethyl-7-carbaguanine + guanosine(34) in tRNA = 7-aminomethyl-7-carbaguanosine(34) in tRNA + guanine</text>
        <dbReference type="Rhea" id="RHEA:24104"/>
        <dbReference type="Rhea" id="RHEA-COMP:10341"/>
        <dbReference type="Rhea" id="RHEA-COMP:10342"/>
        <dbReference type="ChEBI" id="CHEBI:16235"/>
        <dbReference type="ChEBI" id="CHEBI:58703"/>
        <dbReference type="ChEBI" id="CHEBI:74269"/>
        <dbReference type="ChEBI" id="CHEBI:82833"/>
        <dbReference type="EC" id="2.4.2.29"/>
    </reaction>
</comment>
<dbReference type="EMBL" id="CAGS01000266">
    <property type="protein sequence ID" value="CCF84406.1"/>
    <property type="molecule type" value="Genomic_DNA"/>
</dbReference>
<feature type="active site" description="Proton acceptor" evidence="4">
    <location>
        <position position="102"/>
    </location>
</feature>
<keyword evidence="7" id="KW-1185">Reference proteome</keyword>
<comment type="function">
    <text evidence="4">Catalyzes the base-exchange of a guanine (G) residue with the queuine precursor 7-aminomethyl-7-deazaguanine (PreQ1) at position 34 (anticodon wobble position) in tRNAs with GU(N) anticodons (tRNA-Asp, -Asn, -His and -Tyr). Catalysis occurs through a double-displacement mechanism. The nucleophile active site attacks the C1' of nucleotide 34 to detach the guanine base from the RNA, forming a covalent enzyme-RNA intermediate. The proton acceptor active site deprotonates the incoming PreQ1, allowing a nucleophilic attack on the C1' of the ribose to form the product. After dissociation, two additional enzymatic reactions on the tRNA convert PreQ1 to queuine (Q), resulting in the hypermodified nucleoside queuosine (7-(((4,5-cis-dihydroxy-2-cyclopenten-1-yl)amino)methyl)-7-deazaguanosine).</text>
</comment>
<dbReference type="InterPro" id="IPR036511">
    <property type="entry name" value="TGT-like_sf"/>
</dbReference>
<keyword evidence="4" id="KW-0479">Metal-binding</keyword>
<feature type="region of interest" description="RNA binding" evidence="4">
    <location>
        <begin position="263"/>
        <end position="269"/>
    </location>
</feature>
<evidence type="ECO:0000256" key="3">
    <source>
        <dbReference type="ARBA" id="ARBA00022694"/>
    </source>
</evidence>
<sequence length="407" mass="45014">MTNVERINSSQQHFRVITPDRETGARTGILTTRRGTVQTPAFMPVGTQASVRALSPDEVMRTGTEIILANTYHLMLRPGVDLIRAAGGLHRFMAWPGPILTDSGGFQVFSLAHRRSVSEQGVIFRSHIDGSLHELTPESAIDLQLGFDSDIIMPLDELIGFGAPEPVQQAAMERTHRWLQRAIDRFQSSVQDAGPDRPFLFGIAQGGFIPELRRESAAFIAAQPVDGWAIGGLSVGESKDVMDAMLAETISALPVEKPRYLMGVGSPEDLWRGVAAGVDMFDCVHPTRVARRGGLFTPDGRVNVTASRFRDHFGPVDETCDCVTCTTFIAAYLNHLFRARELLAYRLASIHNLRFIQREMAAIRRSIESGTFAADMAAFLGRYRPADAEAAREQRRHWAERHAPARP</sequence>
<keyword evidence="1 4" id="KW-0328">Glycosyltransferase</keyword>
<comment type="cofactor">
    <cofactor evidence="4">
        <name>Zn(2+)</name>
        <dbReference type="ChEBI" id="CHEBI:29105"/>
    </cofactor>
    <text evidence="4">Binds 1 zinc ion per subunit.</text>
</comment>
<dbReference type="AlphaFoldDB" id="I4EI94"/>
<name>I4EI94_9BACT</name>
<dbReference type="OrthoDB" id="9805417at2"/>
<dbReference type="EC" id="2.4.2.29" evidence="4"/>
<dbReference type="Gene3D" id="3.20.20.105">
    <property type="entry name" value="Queuine tRNA-ribosyltransferase-like"/>
    <property type="match status" value="1"/>
</dbReference>
<proteinExistence type="inferred from homology"/>
<evidence type="ECO:0000256" key="4">
    <source>
        <dbReference type="HAMAP-Rule" id="MF_00168"/>
    </source>
</evidence>
<dbReference type="InterPro" id="IPR050076">
    <property type="entry name" value="ArchSynthase1/Queuine_TRR"/>
</dbReference>
<evidence type="ECO:0000313" key="6">
    <source>
        <dbReference type="EMBL" id="CCF84406.1"/>
    </source>
</evidence>
<evidence type="ECO:0000256" key="1">
    <source>
        <dbReference type="ARBA" id="ARBA00022676"/>
    </source>
</evidence>
<dbReference type="NCBIfam" id="TIGR00449">
    <property type="entry name" value="tgt_general"/>
    <property type="match status" value="1"/>
</dbReference>
<evidence type="ECO:0000259" key="5">
    <source>
        <dbReference type="Pfam" id="PF01702"/>
    </source>
</evidence>
<keyword evidence="4" id="KW-0862">Zinc</keyword>
<dbReference type="GO" id="GO:0005829">
    <property type="term" value="C:cytosol"/>
    <property type="evidence" value="ECO:0007669"/>
    <property type="project" value="TreeGrafter"/>
</dbReference>
<protein>
    <recommendedName>
        <fullName evidence="4">Queuine tRNA-ribosyltransferase</fullName>
        <ecNumber evidence="4">2.4.2.29</ecNumber>
    </recommendedName>
    <alternativeName>
        <fullName evidence="4">Guanine insertion enzyme</fullName>
    </alternativeName>
    <alternativeName>
        <fullName evidence="4">tRNA-guanine transglycosylase</fullName>
    </alternativeName>
</protein>
<accession>I4EI94</accession>
<feature type="binding site" evidence="4">
    <location>
        <position position="156"/>
    </location>
    <ligand>
        <name>substrate</name>
    </ligand>
</feature>
<comment type="pathway">
    <text evidence="4">tRNA modification; tRNA-queuosine biosynthesis.</text>
</comment>
<dbReference type="Pfam" id="PF01702">
    <property type="entry name" value="TGT"/>
    <property type="match status" value="1"/>
</dbReference>
<dbReference type="GO" id="GO:0046872">
    <property type="term" value="F:metal ion binding"/>
    <property type="evidence" value="ECO:0007669"/>
    <property type="project" value="UniProtKB-KW"/>
</dbReference>
<dbReference type="GO" id="GO:0008479">
    <property type="term" value="F:tRNA-guanosine(34) queuine transglycosylase activity"/>
    <property type="evidence" value="ECO:0007669"/>
    <property type="project" value="UniProtKB-UniRule"/>
</dbReference>
<dbReference type="InterPro" id="IPR004803">
    <property type="entry name" value="TGT"/>
</dbReference>
<dbReference type="PANTHER" id="PTHR46499">
    <property type="entry name" value="QUEUINE TRNA-RIBOSYLTRANSFERASE"/>
    <property type="match status" value="1"/>
</dbReference>
<evidence type="ECO:0000313" key="7">
    <source>
        <dbReference type="Proteomes" id="UP000004221"/>
    </source>
</evidence>